<sequence length="434" mass="49408">MKGKSNPYYRGVEENFGVRVGTEESPSVIFERWDAGFCILFPHSDRYDNKQLPLFSPDCYRNLGFREDFEGMEKAPDQSKDDEMMELPPGFRFHPTDEELITHYLSQKVLNSGFCAVAIGEVDLNKCEPWDLPWKAKMGEKEWYFFCVRDRKYPTGLRTNRATDAGYWKATGKDKEIYKMKTLVGMKKTLVFYKGRAPKGEKTNWVMHEYRLEGKHSMYNLPKTTKNEWVICRVFQKSSGGKKTHISGLVRMDPYGDELRSSSQLPPLTDSSPFSSETRTVGDSSHVTCFSNQMEDRKPQEDMIDSFNNPLLAASSSSSNPSDISPASLLFSKFPFPNSFHTPQNPLNLGNCQFPDSFLIPDQSILRILLENQGSDMKPSSKTEFSQETGLSTDINTDISSVVSTHEMVQRSFEDQNDPSTSAGPVDIDCLWNY</sequence>
<evidence type="ECO:0000256" key="5">
    <source>
        <dbReference type="SAM" id="MobiDB-lite"/>
    </source>
</evidence>
<keyword evidence="2" id="KW-0238">DNA-binding</keyword>
<dbReference type="Pfam" id="PF02365">
    <property type="entry name" value="NAM"/>
    <property type="match status" value="1"/>
</dbReference>
<evidence type="ECO:0000256" key="1">
    <source>
        <dbReference type="ARBA" id="ARBA00023015"/>
    </source>
</evidence>
<dbReference type="PANTHER" id="PTHR31744:SF219">
    <property type="entry name" value="NAC DOMAIN-CONTAINING PROTEIN 4"/>
    <property type="match status" value="1"/>
</dbReference>
<dbReference type="PANTHER" id="PTHR31744">
    <property type="entry name" value="PROTEIN CUP-SHAPED COTYLEDON 2-RELATED"/>
    <property type="match status" value="1"/>
</dbReference>
<keyword evidence="3" id="KW-0804">Transcription</keyword>
<evidence type="ECO:0000313" key="8">
    <source>
        <dbReference type="Proteomes" id="UP001227230"/>
    </source>
</evidence>
<gene>
    <name evidence="7" type="ORF">VitviT2T_022661</name>
</gene>
<feature type="region of interest" description="Disordered" evidence="5">
    <location>
        <begin position="257"/>
        <end position="280"/>
    </location>
</feature>
<dbReference type="Proteomes" id="UP001227230">
    <property type="component" value="Chromosome 14"/>
</dbReference>
<protein>
    <recommendedName>
        <fullName evidence="6">NAC domain-containing protein</fullName>
    </recommendedName>
</protein>
<organism evidence="7 8">
    <name type="scientific">Vitis vinifera</name>
    <name type="common">Grape</name>
    <dbReference type="NCBI Taxonomy" id="29760"/>
    <lineage>
        <taxon>Eukaryota</taxon>
        <taxon>Viridiplantae</taxon>
        <taxon>Streptophyta</taxon>
        <taxon>Embryophyta</taxon>
        <taxon>Tracheophyta</taxon>
        <taxon>Spermatophyta</taxon>
        <taxon>Magnoliopsida</taxon>
        <taxon>eudicotyledons</taxon>
        <taxon>Gunneridae</taxon>
        <taxon>Pentapetalae</taxon>
        <taxon>rosids</taxon>
        <taxon>Vitales</taxon>
        <taxon>Vitaceae</taxon>
        <taxon>Viteae</taxon>
        <taxon>Vitis</taxon>
    </lineage>
</organism>
<dbReference type="Gene3D" id="2.170.150.80">
    <property type="entry name" value="NAC domain"/>
    <property type="match status" value="1"/>
</dbReference>
<evidence type="ECO:0000256" key="2">
    <source>
        <dbReference type="ARBA" id="ARBA00023125"/>
    </source>
</evidence>
<evidence type="ECO:0000259" key="6">
    <source>
        <dbReference type="PROSITE" id="PS51005"/>
    </source>
</evidence>
<name>A0ABY9DC73_VITVI</name>
<keyword evidence="4" id="KW-0539">Nucleus</keyword>
<dbReference type="SUPFAM" id="SSF101941">
    <property type="entry name" value="NAC domain"/>
    <property type="match status" value="1"/>
</dbReference>
<evidence type="ECO:0000256" key="4">
    <source>
        <dbReference type="ARBA" id="ARBA00023242"/>
    </source>
</evidence>
<feature type="compositionally biased region" description="Polar residues" evidence="5">
    <location>
        <begin position="261"/>
        <end position="280"/>
    </location>
</feature>
<accession>A0ABY9DC73</accession>
<proteinExistence type="predicted"/>
<dbReference type="EMBL" id="CP126661">
    <property type="protein sequence ID" value="WKA04648.1"/>
    <property type="molecule type" value="Genomic_DNA"/>
</dbReference>
<keyword evidence="1" id="KW-0805">Transcription regulation</keyword>
<evidence type="ECO:0000313" key="7">
    <source>
        <dbReference type="EMBL" id="WKA04648.1"/>
    </source>
</evidence>
<keyword evidence="8" id="KW-1185">Reference proteome</keyword>
<dbReference type="InterPro" id="IPR036093">
    <property type="entry name" value="NAC_dom_sf"/>
</dbReference>
<evidence type="ECO:0000256" key="3">
    <source>
        <dbReference type="ARBA" id="ARBA00023163"/>
    </source>
</evidence>
<feature type="domain" description="NAC" evidence="6">
    <location>
        <begin position="87"/>
        <end position="237"/>
    </location>
</feature>
<reference evidence="7 8" key="1">
    <citation type="journal article" date="2023" name="Hortic Res">
        <title>The complete reference genome for grapevine (Vitis vinifera L.) genetics and breeding.</title>
        <authorList>
            <person name="Shi X."/>
            <person name="Cao S."/>
            <person name="Wang X."/>
            <person name="Huang S."/>
            <person name="Wang Y."/>
            <person name="Liu Z."/>
            <person name="Liu W."/>
            <person name="Leng X."/>
            <person name="Peng Y."/>
            <person name="Wang N."/>
            <person name="Wang Y."/>
            <person name="Ma Z."/>
            <person name="Xu X."/>
            <person name="Zhang F."/>
            <person name="Xue H."/>
            <person name="Zhong H."/>
            <person name="Wang Y."/>
            <person name="Zhang K."/>
            <person name="Velt A."/>
            <person name="Avia K."/>
            <person name="Holtgrawe D."/>
            <person name="Grimplet J."/>
            <person name="Matus J.T."/>
            <person name="Ware D."/>
            <person name="Wu X."/>
            <person name="Wang H."/>
            <person name="Liu C."/>
            <person name="Fang Y."/>
            <person name="Rustenholz C."/>
            <person name="Cheng Z."/>
            <person name="Xiao H."/>
            <person name="Zhou Y."/>
        </authorList>
    </citation>
    <scope>NUCLEOTIDE SEQUENCE [LARGE SCALE GENOMIC DNA]</scope>
    <source>
        <strain evidence="8">cv. Pinot noir / PN40024</strain>
        <tissue evidence="7">Leaf</tissue>
    </source>
</reference>
<dbReference type="InterPro" id="IPR003441">
    <property type="entry name" value="NAC-dom"/>
</dbReference>
<dbReference type="PROSITE" id="PS51005">
    <property type="entry name" value="NAC"/>
    <property type="match status" value="1"/>
</dbReference>